<dbReference type="EMBL" id="AANC01000011">
    <property type="protein sequence ID" value="EAQ47921.1"/>
    <property type="molecule type" value="Genomic_DNA"/>
</dbReference>
<evidence type="ECO:0000313" key="2">
    <source>
        <dbReference type="EMBL" id="EAQ47921.1"/>
    </source>
</evidence>
<protein>
    <recommendedName>
        <fullName evidence="1">DUF7793 domain-containing protein</fullName>
    </recommendedName>
</protein>
<dbReference type="STRING" id="398720.MED217_13556"/>
<organism evidence="2 3">
    <name type="scientific">Leeuwenhoekiella blandensis (strain CECT 7118 / CCUG 51940 / KCTC 22103 / MED217)</name>
    <name type="common">Flavobacterium sp. (strain MED217)</name>
    <dbReference type="NCBI Taxonomy" id="398720"/>
    <lineage>
        <taxon>Bacteria</taxon>
        <taxon>Pseudomonadati</taxon>
        <taxon>Bacteroidota</taxon>
        <taxon>Flavobacteriia</taxon>
        <taxon>Flavobacteriales</taxon>
        <taxon>Flavobacteriaceae</taxon>
        <taxon>Leeuwenhoekiella</taxon>
    </lineage>
</organism>
<gene>
    <name evidence="2" type="ORF">MED217_13556</name>
</gene>
<dbReference type="RefSeq" id="WP_009781065.1">
    <property type="nucleotide sequence ID" value="NZ_CH672395.1"/>
</dbReference>
<dbReference type="AlphaFoldDB" id="A3XR96"/>
<dbReference type="eggNOG" id="ENOG50332DX">
    <property type="taxonomic scope" value="Bacteria"/>
</dbReference>
<dbReference type="Proteomes" id="UP000001601">
    <property type="component" value="Unassembled WGS sequence"/>
</dbReference>
<dbReference type="HOGENOM" id="CLU_148750_0_0_10"/>
<comment type="caution">
    <text evidence="2">The sequence shown here is derived from an EMBL/GenBank/DDBJ whole genome shotgun (WGS) entry which is preliminary data.</text>
</comment>
<dbReference type="OrthoDB" id="957652at2"/>
<keyword evidence="3" id="KW-1185">Reference proteome</keyword>
<proteinExistence type="predicted"/>
<evidence type="ECO:0000313" key="3">
    <source>
        <dbReference type="Proteomes" id="UP000001601"/>
    </source>
</evidence>
<dbReference type="InterPro" id="IPR056695">
    <property type="entry name" value="DUF7793"/>
</dbReference>
<dbReference type="Pfam" id="PF25056">
    <property type="entry name" value="DUF7793"/>
    <property type="match status" value="1"/>
</dbReference>
<sequence length="123" mass="14670">MNFLETNFAVMQLRENILFFRYKQIPQFDLSVAKQLVADRLRLQREQAYPVLCDMRQYNQPDLEARRYLAVQGSVLIRAVAYVIPPDTRNHVIYFFIRVDQPVGNANIFTHEQEALRYLKKYV</sequence>
<evidence type="ECO:0000259" key="1">
    <source>
        <dbReference type="Pfam" id="PF25056"/>
    </source>
</evidence>
<name>A3XR96_LEEBM</name>
<accession>A3XR96</accession>
<reference evidence="2 3" key="1">
    <citation type="journal article" date="2007" name="Nature">
        <title>Light stimulates growth of proteorhodopsin-containing marine Flavobacteria.</title>
        <authorList>
            <person name="Gomez-Consarnau L."/>
            <person name="Gonzalez J.M."/>
            <person name="Coll-Llado M."/>
            <person name="Gourdon P."/>
            <person name="Pascher T."/>
            <person name="Neutze R."/>
            <person name="Pedros-Alio C."/>
            <person name="Pinhassi J."/>
        </authorList>
    </citation>
    <scope>NUCLEOTIDE SEQUENCE [LARGE SCALE GENOMIC DNA]</scope>
    <source>
        <strain evidence="2 3">MED217</strain>
    </source>
</reference>
<feature type="domain" description="DUF7793" evidence="1">
    <location>
        <begin position="11"/>
        <end position="122"/>
    </location>
</feature>